<protein>
    <recommendedName>
        <fullName evidence="2">Methanolan biosynthesis EpsI domain-containing protein</fullName>
    </recommendedName>
</protein>
<keyword evidence="4" id="KW-1185">Reference proteome</keyword>
<geneLocation type="plasmid" evidence="4">
    <name>pojf2_1</name>
</geneLocation>
<evidence type="ECO:0000256" key="1">
    <source>
        <dbReference type="SAM" id="MobiDB-lite"/>
    </source>
</evidence>
<dbReference type="EMBL" id="CP042998">
    <property type="protein sequence ID" value="QEH39233.1"/>
    <property type="molecule type" value="Genomic_DNA"/>
</dbReference>
<dbReference type="Proteomes" id="UP000324233">
    <property type="component" value="Plasmid pOJF2_1"/>
</dbReference>
<proteinExistence type="predicted"/>
<keyword evidence="3" id="KW-0614">Plasmid</keyword>
<name>A0A5B9WFI0_9BACT</name>
<accession>A0A5B9WFI0</accession>
<dbReference type="KEGG" id="agv:OJF2_78480"/>
<dbReference type="NCBIfam" id="TIGR02914">
    <property type="entry name" value="EpsI_fam"/>
    <property type="match status" value="1"/>
</dbReference>
<organism evidence="3 4">
    <name type="scientific">Aquisphaera giovannonii</name>
    <dbReference type="NCBI Taxonomy" id="406548"/>
    <lineage>
        <taxon>Bacteria</taxon>
        <taxon>Pseudomonadati</taxon>
        <taxon>Planctomycetota</taxon>
        <taxon>Planctomycetia</taxon>
        <taxon>Isosphaerales</taxon>
        <taxon>Isosphaeraceae</taxon>
        <taxon>Aquisphaera</taxon>
    </lineage>
</organism>
<feature type="domain" description="Methanolan biosynthesis EpsI" evidence="2">
    <location>
        <begin position="59"/>
        <end position="223"/>
    </location>
</feature>
<reference evidence="3 4" key="1">
    <citation type="submission" date="2019-08" db="EMBL/GenBank/DDBJ databases">
        <title>Deep-cultivation of Planctomycetes and their phenomic and genomic characterization uncovers novel biology.</title>
        <authorList>
            <person name="Wiegand S."/>
            <person name="Jogler M."/>
            <person name="Boedeker C."/>
            <person name="Pinto D."/>
            <person name="Vollmers J."/>
            <person name="Rivas-Marin E."/>
            <person name="Kohn T."/>
            <person name="Peeters S.H."/>
            <person name="Heuer A."/>
            <person name="Rast P."/>
            <person name="Oberbeckmann S."/>
            <person name="Bunk B."/>
            <person name="Jeske O."/>
            <person name="Meyerdierks A."/>
            <person name="Storesund J.E."/>
            <person name="Kallscheuer N."/>
            <person name="Luecker S."/>
            <person name="Lage O.M."/>
            <person name="Pohl T."/>
            <person name="Merkel B.J."/>
            <person name="Hornburger P."/>
            <person name="Mueller R.-W."/>
            <person name="Bruemmer F."/>
            <person name="Labrenz M."/>
            <person name="Spormann A.M."/>
            <person name="Op den Camp H."/>
            <person name="Overmann J."/>
            <person name="Amann R."/>
            <person name="Jetten M.S.M."/>
            <person name="Mascher T."/>
            <person name="Medema M.H."/>
            <person name="Devos D.P."/>
            <person name="Kaster A.-K."/>
            <person name="Ovreas L."/>
            <person name="Rohde M."/>
            <person name="Galperin M.Y."/>
            <person name="Jogler C."/>
        </authorList>
    </citation>
    <scope>NUCLEOTIDE SEQUENCE [LARGE SCALE GENOMIC DNA]</scope>
    <source>
        <strain evidence="3 4">OJF2</strain>
        <plasmid evidence="4">pojf2_1</plasmid>
    </source>
</reference>
<evidence type="ECO:0000259" key="2">
    <source>
        <dbReference type="Pfam" id="PF11984"/>
    </source>
</evidence>
<dbReference type="InterPro" id="IPR014263">
    <property type="entry name" value="Methanolan_biosynth_EpsI"/>
</dbReference>
<dbReference type="OrthoDB" id="288208at2"/>
<feature type="region of interest" description="Disordered" evidence="1">
    <location>
        <begin position="1"/>
        <end position="27"/>
    </location>
</feature>
<dbReference type="AlphaFoldDB" id="A0A5B9WFI0"/>
<gene>
    <name evidence="3" type="ORF">OJF2_78480</name>
</gene>
<evidence type="ECO:0000313" key="3">
    <source>
        <dbReference type="EMBL" id="QEH39233.1"/>
    </source>
</evidence>
<evidence type="ECO:0000313" key="4">
    <source>
        <dbReference type="Proteomes" id="UP000324233"/>
    </source>
</evidence>
<sequence>MNNSAMERTCTQDDAGGPGVDGPQSPERDRLQMATADLPQRPQAPARLASRFEWRRLAIVCALLAISGGGRYVRDWQFASLSRENESPPFALSEFPLQIGTWQAKPGSEQPLEPEIARIAGASDHVIRTYVDSSTGNTADVMIIYGLAAGVWPHTPEICYPASGLAARSEAELVEVPLPGSPGQSATFRRQVFGRGGDQREVYYSFRNAGQWAVDMESRWKSFRYHPGMFKIQVQHPYSGDNGGRAIEALLAKIADAIDHHSPGGG</sequence>
<dbReference type="Pfam" id="PF11984">
    <property type="entry name" value="DUF3485"/>
    <property type="match status" value="1"/>
</dbReference>